<dbReference type="HOGENOM" id="CLU_2957350_0_0_6"/>
<dbReference type="Proteomes" id="UP000002425">
    <property type="component" value="Chromosome"/>
</dbReference>
<dbReference type="RefSeq" id="WP_011512453.1">
    <property type="nucleotide sequence ID" value="NC_007969.1"/>
</dbReference>
<dbReference type="AlphaFoldDB" id="Q1QEP1"/>
<evidence type="ECO:0000256" key="1">
    <source>
        <dbReference type="SAM" id="MobiDB-lite"/>
    </source>
</evidence>
<gene>
    <name evidence="2" type="ordered locus">Pcryo_0078</name>
</gene>
<evidence type="ECO:0000313" key="3">
    <source>
        <dbReference type="Proteomes" id="UP000002425"/>
    </source>
</evidence>
<keyword evidence="3" id="KW-1185">Reference proteome</keyword>
<evidence type="ECO:0000313" key="2">
    <source>
        <dbReference type="EMBL" id="ABE73862.1"/>
    </source>
</evidence>
<proteinExistence type="predicted"/>
<protein>
    <submittedName>
        <fullName evidence="2">Uncharacterized protein</fullName>
    </submittedName>
</protein>
<accession>Q1QEP1</accession>
<name>Q1QEP1_PSYCK</name>
<feature type="region of interest" description="Disordered" evidence="1">
    <location>
        <begin position="1"/>
        <end position="59"/>
    </location>
</feature>
<reference evidence="2" key="1">
    <citation type="submission" date="2006-03" db="EMBL/GenBank/DDBJ databases">
        <title>Complete sequence of chromosome of Psychrobacter cryohalolentis K5.</title>
        <authorList>
            <consortium name="US DOE Joint Genome Institute"/>
            <person name="Copeland A."/>
            <person name="Lucas S."/>
            <person name="Lapidus A."/>
            <person name="Barry K."/>
            <person name="Detter J.C."/>
            <person name="Glavina del Rio T."/>
            <person name="Hammon N."/>
            <person name="Israni S."/>
            <person name="Dalin E."/>
            <person name="Tice H."/>
            <person name="Pitluck S."/>
            <person name="Brettin T."/>
            <person name="Bruce D."/>
            <person name="Han C."/>
            <person name="Tapia R."/>
            <person name="Sims D.R."/>
            <person name="Gilna P."/>
            <person name="Schmutz J."/>
            <person name="Larimer F."/>
            <person name="Land M."/>
            <person name="Hauser L."/>
            <person name="Kyrpides N."/>
            <person name="Kim E."/>
            <person name="Richardson P."/>
        </authorList>
    </citation>
    <scope>NUCLEOTIDE SEQUENCE</scope>
    <source>
        <strain evidence="2">K5</strain>
    </source>
</reference>
<dbReference type="KEGG" id="pcr:Pcryo_0078"/>
<sequence>MSNSVKDMDEQEQEINQLVEDINPRADNSPDSLAEATTVPLADDELGGMASEEDIQKNK</sequence>
<organism evidence="2 3">
    <name type="scientific">Psychrobacter cryohalolentis (strain ATCC BAA-1226 / DSM 17306 / VKM B-2378 / K5)</name>
    <dbReference type="NCBI Taxonomy" id="335284"/>
    <lineage>
        <taxon>Bacteria</taxon>
        <taxon>Pseudomonadati</taxon>
        <taxon>Pseudomonadota</taxon>
        <taxon>Gammaproteobacteria</taxon>
        <taxon>Moraxellales</taxon>
        <taxon>Moraxellaceae</taxon>
        <taxon>Psychrobacter</taxon>
    </lineage>
</organism>
<dbReference type="EMBL" id="CP000323">
    <property type="protein sequence ID" value="ABE73862.1"/>
    <property type="molecule type" value="Genomic_DNA"/>
</dbReference>